<evidence type="ECO:0000313" key="2">
    <source>
        <dbReference type="Proteomes" id="UP000634136"/>
    </source>
</evidence>
<dbReference type="Proteomes" id="UP000634136">
    <property type="component" value="Unassembled WGS sequence"/>
</dbReference>
<organism evidence="1 2">
    <name type="scientific">Senna tora</name>
    <dbReference type="NCBI Taxonomy" id="362788"/>
    <lineage>
        <taxon>Eukaryota</taxon>
        <taxon>Viridiplantae</taxon>
        <taxon>Streptophyta</taxon>
        <taxon>Embryophyta</taxon>
        <taxon>Tracheophyta</taxon>
        <taxon>Spermatophyta</taxon>
        <taxon>Magnoliopsida</taxon>
        <taxon>eudicotyledons</taxon>
        <taxon>Gunneridae</taxon>
        <taxon>Pentapetalae</taxon>
        <taxon>rosids</taxon>
        <taxon>fabids</taxon>
        <taxon>Fabales</taxon>
        <taxon>Fabaceae</taxon>
        <taxon>Caesalpinioideae</taxon>
        <taxon>Cassia clade</taxon>
        <taxon>Senna</taxon>
    </lineage>
</organism>
<dbReference type="AlphaFoldDB" id="A0A834TI93"/>
<accession>A0A834TI93</accession>
<keyword evidence="2" id="KW-1185">Reference proteome</keyword>
<reference evidence="1" key="1">
    <citation type="submission" date="2020-09" db="EMBL/GenBank/DDBJ databases">
        <title>Genome-Enabled Discovery of Anthraquinone Biosynthesis in Senna tora.</title>
        <authorList>
            <person name="Kang S.-H."/>
            <person name="Pandey R.P."/>
            <person name="Lee C.-M."/>
            <person name="Sim J.-S."/>
            <person name="Jeong J.-T."/>
            <person name="Choi B.-S."/>
            <person name="Jung M."/>
            <person name="Ginzburg D."/>
            <person name="Zhao K."/>
            <person name="Won S.Y."/>
            <person name="Oh T.-J."/>
            <person name="Yu Y."/>
            <person name="Kim N.-H."/>
            <person name="Lee O.R."/>
            <person name="Lee T.-H."/>
            <person name="Bashyal P."/>
            <person name="Kim T.-S."/>
            <person name="Lee W.-H."/>
            <person name="Kawkins C."/>
            <person name="Kim C.-K."/>
            <person name="Kim J.S."/>
            <person name="Ahn B.O."/>
            <person name="Rhee S.Y."/>
            <person name="Sohng J.K."/>
        </authorList>
    </citation>
    <scope>NUCLEOTIDE SEQUENCE</scope>
    <source>
        <tissue evidence="1">Leaf</tissue>
    </source>
</reference>
<sequence>MDDLKFEDKARRRAGKRWAAALTKE</sequence>
<gene>
    <name evidence="1" type="ORF">G2W53_020846</name>
</gene>
<proteinExistence type="predicted"/>
<dbReference type="EMBL" id="JAAIUW010000007">
    <property type="protein sequence ID" value="KAF7822702.1"/>
    <property type="molecule type" value="Genomic_DNA"/>
</dbReference>
<evidence type="ECO:0000313" key="1">
    <source>
        <dbReference type="EMBL" id="KAF7822702.1"/>
    </source>
</evidence>
<protein>
    <submittedName>
        <fullName evidence="1">Uncharacterized protein</fullName>
    </submittedName>
</protein>
<name>A0A834TI93_9FABA</name>
<comment type="caution">
    <text evidence="1">The sequence shown here is derived from an EMBL/GenBank/DDBJ whole genome shotgun (WGS) entry which is preliminary data.</text>
</comment>